<evidence type="ECO:0000313" key="2">
    <source>
        <dbReference type="EMBL" id="KQH78242.1"/>
    </source>
</evidence>
<organism evidence="2 3">
    <name type="scientific">Mycobacterium gordonae</name>
    <dbReference type="NCBI Taxonomy" id="1778"/>
    <lineage>
        <taxon>Bacteria</taxon>
        <taxon>Bacillati</taxon>
        <taxon>Actinomycetota</taxon>
        <taxon>Actinomycetes</taxon>
        <taxon>Mycobacteriales</taxon>
        <taxon>Mycobacteriaceae</taxon>
        <taxon>Mycobacterium</taxon>
    </lineage>
</organism>
<evidence type="ECO:0000313" key="3">
    <source>
        <dbReference type="Proteomes" id="UP000051677"/>
    </source>
</evidence>
<evidence type="ECO:0000256" key="1">
    <source>
        <dbReference type="SAM" id="SignalP"/>
    </source>
</evidence>
<dbReference type="Proteomes" id="UP000051677">
    <property type="component" value="Unassembled WGS sequence"/>
</dbReference>
<feature type="signal peptide" evidence="1">
    <location>
        <begin position="1"/>
        <end position="23"/>
    </location>
</feature>
<dbReference type="Pfam" id="PF10783">
    <property type="entry name" value="DUF2599"/>
    <property type="match status" value="1"/>
</dbReference>
<evidence type="ECO:0008006" key="4">
    <source>
        <dbReference type="Google" id="ProtNLM"/>
    </source>
</evidence>
<accession>A0A0Q2LRC4</accession>
<proteinExistence type="predicted"/>
<dbReference type="RefSeq" id="WP_055578704.1">
    <property type="nucleotide sequence ID" value="NZ_LKTM01000223.1"/>
</dbReference>
<keyword evidence="1" id="KW-0732">Signal</keyword>
<feature type="chain" id="PRO_5006194304" description="DUF2599 domain-containing protein" evidence="1">
    <location>
        <begin position="24"/>
        <end position="143"/>
    </location>
</feature>
<protein>
    <recommendedName>
        <fullName evidence="4">DUF2599 domain-containing protein</fullName>
    </recommendedName>
</protein>
<name>A0A0Q2LRC4_MYCGO</name>
<dbReference type="STRING" id="1778.A9W97_21150"/>
<dbReference type="EMBL" id="LKTM01000223">
    <property type="protein sequence ID" value="KQH78242.1"/>
    <property type="molecule type" value="Genomic_DNA"/>
</dbReference>
<reference evidence="2 3" key="1">
    <citation type="submission" date="2015-10" db="EMBL/GenBank/DDBJ databases">
        <title>Mycobacterium gordonae draft genome assembly.</title>
        <authorList>
            <person name="Ustinova V."/>
            <person name="Smirnova T."/>
            <person name="Blagodatskikh K."/>
            <person name="Varlamov D."/>
            <person name="Larionova E."/>
            <person name="Chernousova L."/>
        </authorList>
    </citation>
    <scope>NUCLEOTIDE SEQUENCE [LARGE SCALE GENOMIC DNA]</scope>
    <source>
        <strain evidence="2 3">CTRI 14-8773</strain>
    </source>
</reference>
<dbReference type="OrthoDB" id="4412570at2"/>
<comment type="caution">
    <text evidence="2">The sequence shown here is derived from an EMBL/GenBank/DDBJ whole genome shotgun (WGS) entry which is preliminary data.</text>
</comment>
<dbReference type="AlphaFoldDB" id="A0A0Q2LRC4"/>
<dbReference type="InterPro" id="IPR019719">
    <property type="entry name" value="DUF2599"/>
</dbReference>
<sequence>MKVVLVAPAAALISLLGAVPAAADPGSGPSYPPPFVDHTEWAYWGGLSSLRVYPTPSGRAASRISGTAGGYPQAADEAWSEVLAQSPDADTPGMRAQFVCHWQFAEIAQPGKTSWNLEPWRPVVDDAEMVASRCNPGASEEPF</sequence>
<gene>
    <name evidence="2" type="ORF">AO501_02465</name>
</gene>